<keyword evidence="2" id="KW-1185">Reference proteome</keyword>
<organism evidence="1 2">
    <name type="scientific">Caerostris darwini</name>
    <dbReference type="NCBI Taxonomy" id="1538125"/>
    <lineage>
        <taxon>Eukaryota</taxon>
        <taxon>Metazoa</taxon>
        <taxon>Ecdysozoa</taxon>
        <taxon>Arthropoda</taxon>
        <taxon>Chelicerata</taxon>
        <taxon>Arachnida</taxon>
        <taxon>Araneae</taxon>
        <taxon>Araneomorphae</taxon>
        <taxon>Entelegynae</taxon>
        <taxon>Araneoidea</taxon>
        <taxon>Araneidae</taxon>
        <taxon>Caerostris</taxon>
    </lineage>
</organism>
<proteinExistence type="predicted"/>
<sequence>MGENQHDRPLLQCEFESTRVSHIDILNSDDGQPCCREKSIPTRAKDSKTEQKPRVLIFLLNFGKAHAPQLVSVSTSFCCSCSGENIEKAQRIVVTIEVRCHCDKDYESRADCSNALNPVSLINRHILTKTNQTREPIEQIVNMSSRD</sequence>
<dbReference type="EMBL" id="BPLQ01011222">
    <property type="protein sequence ID" value="GIY56786.1"/>
    <property type="molecule type" value="Genomic_DNA"/>
</dbReference>
<reference evidence="1 2" key="1">
    <citation type="submission" date="2021-06" db="EMBL/GenBank/DDBJ databases">
        <title>Caerostris darwini draft genome.</title>
        <authorList>
            <person name="Kono N."/>
            <person name="Arakawa K."/>
        </authorList>
    </citation>
    <scope>NUCLEOTIDE SEQUENCE [LARGE SCALE GENOMIC DNA]</scope>
</reference>
<evidence type="ECO:0000313" key="2">
    <source>
        <dbReference type="Proteomes" id="UP001054837"/>
    </source>
</evidence>
<comment type="caution">
    <text evidence="1">The sequence shown here is derived from an EMBL/GenBank/DDBJ whole genome shotgun (WGS) entry which is preliminary data.</text>
</comment>
<dbReference type="AlphaFoldDB" id="A0AAV4UG33"/>
<dbReference type="Proteomes" id="UP001054837">
    <property type="component" value="Unassembled WGS sequence"/>
</dbReference>
<evidence type="ECO:0000313" key="1">
    <source>
        <dbReference type="EMBL" id="GIY56786.1"/>
    </source>
</evidence>
<gene>
    <name evidence="1" type="ORF">CDAR_218791</name>
</gene>
<accession>A0AAV4UG33</accession>
<name>A0AAV4UG33_9ARAC</name>
<protein>
    <submittedName>
        <fullName evidence="1">Uncharacterized protein</fullName>
    </submittedName>
</protein>